<dbReference type="Proteomes" id="UP000198870">
    <property type="component" value="Unassembled WGS sequence"/>
</dbReference>
<dbReference type="InterPro" id="IPR036873">
    <property type="entry name" value="Rhodanese-like_dom_sf"/>
</dbReference>
<evidence type="ECO:0000313" key="2">
    <source>
        <dbReference type="EMBL" id="SCY68219.1"/>
    </source>
</evidence>
<feature type="domain" description="Rhodanese" evidence="1">
    <location>
        <begin position="21"/>
        <end position="115"/>
    </location>
</feature>
<dbReference type="OrthoDB" id="9811006at2"/>
<dbReference type="PANTHER" id="PTHR34406">
    <property type="entry name" value="PROTEIN YCEI"/>
    <property type="match status" value="1"/>
</dbReference>
<dbReference type="Gene3D" id="3.40.250.10">
    <property type="entry name" value="Rhodanese-like domain"/>
    <property type="match status" value="1"/>
</dbReference>
<dbReference type="SMART" id="SM00867">
    <property type="entry name" value="YceI"/>
    <property type="match status" value="1"/>
</dbReference>
<dbReference type="PANTHER" id="PTHR34406:SF1">
    <property type="entry name" value="PROTEIN YCEI"/>
    <property type="match status" value="1"/>
</dbReference>
<dbReference type="CDD" id="cd00158">
    <property type="entry name" value="RHOD"/>
    <property type="match status" value="1"/>
</dbReference>
<dbReference type="AlphaFoldDB" id="A0A1G5HXN1"/>
<dbReference type="STRING" id="419481.SAMN05216233_11644"/>
<evidence type="ECO:0000259" key="1">
    <source>
        <dbReference type="PROSITE" id="PS50206"/>
    </source>
</evidence>
<sequence length="313" mass="35009">MTAPLPYALLSPETLSRWLEEEKPFYLLHTLTEDHYTKIRLPRALRASVFEINFLEQVEGATRDPEAVIVLYGSSHRSMDADTAARKLHRAGYRRLHVLSGGLSAWNEKGLPLEGSAPEVVHAPQRTLTIPDGTYRIDTEESSILWVGRNPASRHHGQVRLASGSVDAKGGTVTGHFDIDMNTIANINLEGDELQQVLEDHLKSDDFFFTRRFPVARFTMEDAAPVPEPFLSVPNCKVRGQLELGGVTAPLAFPATVTPTDEGHLAAEAHFDLDRTRWKVIYGSSKFFEHLGMHLVFDLISFEIRIKAQKSQT</sequence>
<dbReference type="InterPro" id="IPR036761">
    <property type="entry name" value="TTHA0802/YceI-like_sf"/>
</dbReference>
<dbReference type="SUPFAM" id="SSF52821">
    <property type="entry name" value="Rhodanese/Cell cycle control phosphatase"/>
    <property type="match status" value="1"/>
</dbReference>
<dbReference type="Pfam" id="PF00581">
    <property type="entry name" value="Rhodanese"/>
    <property type="match status" value="1"/>
</dbReference>
<dbReference type="PROSITE" id="PS50206">
    <property type="entry name" value="RHODANESE_3"/>
    <property type="match status" value="1"/>
</dbReference>
<evidence type="ECO:0000313" key="3">
    <source>
        <dbReference type="Proteomes" id="UP000198870"/>
    </source>
</evidence>
<dbReference type="InterPro" id="IPR007372">
    <property type="entry name" value="Lipid/polyisoprenoid-bd_YceI"/>
</dbReference>
<name>A0A1G5HXN1_9BACT</name>
<proteinExistence type="predicted"/>
<dbReference type="Pfam" id="PF04264">
    <property type="entry name" value="YceI"/>
    <property type="match status" value="1"/>
</dbReference>
<organism evidence="2 3">
    <name type="scientific">Desulfoluna spongiiphila</name>
    <dbReference type="NCBI Taxonomy" id="419481"/>
    <lineage>
        <taxon>Bacteria</taxon>
        <taxon>Pseudomonadati</taxon>
        <taxon>Thermodesulfobacteriota</taxon>
        <taxon>Desulfobacteria</taxon>
        <taxon>Desulfobacterales</taxon>
        <taxon>Desulfolunaceae</taxon>
        <taxon>Desulfoluna</taxon>
    </lineage>
</organism>
<dbReference type="SUPFAM" id="SSF101874">
    <property type="entry name" value="YceI-like"/>
    <property type="match status" value="1"/>
</dbReference>
<protein>
    <submittedName>
        <fullName evidence="2">Polyisoprenoid-binding protein YceI</fullName>
    </submittedName>
</protein>
<dbReference type="InterPro" id="IPR001763">
    <property type="entry name" value="Rhodanese-like_dom"/>
</dbReference>
<accession>A0A1G5HXN1</accession>
<reference evidence="2 3" key="1">
    <citation type="submission" date="2016-10" db="EMBL/GenBank/DDBJ databases">
        <authorList>
            <person name="de Groot N.N."/>
        </authorList>
    </citation>
    <scope>NUCLEOTIDE SEQUENCE [LARGE SCALE GENOMIC DNA]</scope>
    <source>
        <strain evidence="2 3">AA1</strain>
    </source>
</reference>
<dbReference type="EMBL" id="FMUX01000016">
    <property type="protein sequence ID" value="SCY68219.1"/>
    <property type="molecule type" value="Genomic_DNA"/>
</dbReference>
<dbReference type="RefSeq" id="WP_092212989.1">
    <property type="nucleotide sequence ID" value="NZ_FMUX01000016.1"/>
</dbReference>
<dbReference type="Gene3D" id="2.40.128.110">
    <property type="entry name" value="Lipid/polyisoprenoid-binding, YceI-like"/>
    <property type="match status" value="1"/>
</dbReference>
<gene>
    <name evidence="2" type="ORF">SAMN05216233_11644</name>
</gene>
<keyword evidence="3" id="KW-1185">Reference proteome</keyword>